<dbReference type="PANTHER" id="PTHR33594:SF1">
    <property type="entry name" value="HD_PDEASE DOMAIN-CONTAINING PROTEIN"/>
    <property type="match status" value="1"/>
</dbReference>
<evidence type="ECO:0000313" key="2">
    <source>
        <dbReference type="Proteomes" id="UP001190700"/>
    </source>
</evidence>
<sequence length="104" mass="11613">MRAYLSKLVCKREAELILKIIDNVSYSKEVKRGLDTFDSESALAARNVVSDADKIEAIGVKGLERCADFAREMNPSASEVEVDLGKEQLEKRVKKSRRLLGSLI</sequence>
<dbReference type="Proteomes" id="UP001190700">
    <property type="component" value="Unassembled WGS sequence"/>
</dbReference>
<dbReference type="Gene3D" id="1.10.3210.10">
    <property type="entry name" value="Hypothetical protein af1432"/>
    <property type="match status" value="1"/>
</dbReference>
<dbReference type="EMBL" id="LGRX02033587">
    <property type="protein sequence ID" value="KAK3240629.1"/>
    <property type="molecule type" value="Genomic_DNA"/>
</dbReference>
<comment type="caution">
    <text evidence="1">The sequence shown here is derived from an EMBL/GenBank/DDBJ whole genome shotgun (WGS) entry which is preliminary data.</text>
</comment>
<accession>A0AAE0BR67</accession>
<dbReference type="AlphaFoldDB" id="A0AAE0BR67"/>
<keyword evidence="2" id="KW-1185">Reference proteome</keyword>
<organism evidence="1 2">
    <name type="scientific">Cymbomonas tetramitiformis</name>
    <dbReference type="NCBI Taxonomy" id="36881"/>
    <lineage>
        <taxon>Eukaryota</taxon>
        <taxon>Viridiplantae</taxon>
        <taxon>Chlorophyta</taxon>
        <taxon>Pyramimonadophyceae</taxon>
        <taxon>Pyramimonadales</taxon>
        <taxon>Pyramimonadaceae</taxon>
        <taxon>Cymbomonas</taxon>
    </lineage>
</organism>
<dbReference type="SUPFAM" id="SSF109604">
    <property type="entry name" value="HD-domain/PDEase-like"/>
    <property type="match status" value="1"/>
</dbReference>
<evidence type="ECO:0000313" key="1">
    <source>
        <dbReference type="EMBL" id="KAK3240629.1"/>
    </source>
</evidence>
<proteinExistence type="predicted"/>
<protein>
    <submittedName>
        <fullName evidence="1">Uncharacterized protein</fullName>
    </submittedName>
</protein>
<gene>
    <name evidence="1" type="ORF">CYMTET_49540</name>
</gene>
<name>A0AAE0BR67_9CHLO</name>
<reference evidence="1 2" key="1">
    <citation type="journal article" date="2015" name="Genome Biol. Evol.">
        <title>Comparative Genomics of a Bacterivorous Green Alga Reveals Evolutionary Causalities and Consequences of Phago-Mixotrophic Mode of Nutrition.</title>
        <authorList>
            <person name="Burns J.A."/>
            <person name="Paasch A."/>
            <person name="Narechania A."/>
            <person name="Kim E."/>
        </authorList>
    </citation>
    <scope>NUCLEOTIDE SEQUENCE [LARGE SCALE GENOMIC DNA]</scope>
    <source>
        <strain evidence="1 2">PLY_AMNH</strain>
    </source>
</reference>
<dbReference type="PANTHER" id="PTHR33594">
    <property type="entry name" value="SUPERFAMILY HYDROLASE, PUTATIVE (AFU_ORTHOLOGUE AFUA_1G03035)-RELATED"/>
    <property type="match status" value="1"/>
</dbReference>